<comment type="caution">
    <text evidence="1">The sequence shown here is derived from an EMBL/GenBank/DDBJ whole genome shotgun (WGS) entry which is preliminary data.</text>
</comment>
<organism evidence="1 2">
    <name type="scientific">Saccharopolyspora hordei</name>
    <dbReference type="NCBI Taxonomy" id="1838"/>
    <lineage>
        <taxon>Bacteria</taxon>
        <taxon>Bacillati</taxon>
        <taxon>Actinomycetota</taxon>
        <taxon>Actinomycetes</taxon>
        <taxon>Pseudonocardiales</taxon>
        <taxon>Pseudonocardiaceae</taxon>
        <taxon>Saccharopolyspora</taxon>
    </lineage>
</organism>
<protein>
    <submittedName>
        <fullName evidence="1">Uncharacterized protein</fullName>
    </submittedName>
</protein>
<gene>
    <name evidence="1" type="ORF">HNR68_000557</name>
</gene>
<accession>A0A853AP60</accession>
<evidence type="ECO:0000313" key="2">
    <source>
        <dbReference type="Proteomes" id="UP000587002"/>
    </source>
</evidence>
<proteinExistence type="predicted"/>
<name>A0A853AP60_9PSEU</name>
<reference evidence="1 2" key="1">
    <citation type="submission" date="2020-07" db="EMBL/GenBank/DDBJ databases">
        <title>Sequencing the genomes of 1000 actinobacteria strains.</title>
        <authorList>
            <person name="Klenk H.-P."/>
        </authorList>
    </citation>
    <scope>NUCLEOTIDE SEQUENCE [LARGE SCALE GENOMIC DNA]</scope>
    <source>
        <strain evidence="1 2">DSM 44065</strain>
    </source>
</reference>
<dbReference type="RefSeq" id="WP_179717340.1">
    <property type="nucleotide sequence ID" value="NZ_BAABFH010000001.1"/>
</dbReference>
<evidence type="ECO:0000313" key="1">
    <source>
        <dbReference type="EMBL" id="NYI81927.1"/>
    </source>
</evidence>
<sequence>MRTPVLAVLGALGALAAVVAVLARPRRATPPPQRTLRVLPGGHRCTARRLRRSDVVVITGPGGQAPRRCG</sequence>
<dbReference type="AlphaFoldDB" id="A0A853AP60"/>
<dbReference type="Proteomes" id="UP000587002">
    <property type="component" value="Unassembled WGS sequence"/>
</dbReference>
<keyword evidence="2" id="KW-1185">Reference proteome</keyword>
<dbReference type="EMBL" id="JACCFJ010000001">
    <property type="protein sequence ID" value="NYI81927.1"/>
    <property type="molecule type" value="Genomic_DNA"/>
</dbReference>